<organism evidence="3 4">
    <name type="scientific">Flexivirga aerilata</name>
    <dbReference type="NCBI Taxonomy" id="1656889"/>
    <lineage>
        <taxon>Bacteria</taxon>
        <taxon>Bacillati</taxon>
        <taxon>Actinomycetota</taxon>
        <taxon>Actinomycetes</taxon>
        <taxon>Micrococcales</taxon>
        <taxon>Dermacoccaceae</taxon>
        <taxon>Flexivirga</taxon>
    </lineage>
</organism>
<keyword evidence="4" id="KW-1185">Reference proteome</keyword>
<dbReference type="InterPro" id="IPR000073">
    <property type="entry name" value="AB_hydrolase_1"/>
</dbReference>
<evidence type="ECO:0000259" key="2">
    <source>
        <dbReference type="Pfam" id="PF00561"/>
    </source>
</evidence>
<dbReference type="AlphaFoldDB" id="A0A849ALY4"/>
<evidence type="ECO:0000256" key="1">
    <source>
        <dbReference type="SAM" id="MobiDB-lite"/>
    </source>
</evidence>
<feature type="region of interest" description="Disordered" evidence="1">
    <location>
        <begin position="307"/>
        <end position="327"/>
    </location>
</feature>
<dbReference type="PANTHER" id="PTHR43798">
    <property type="entry name" value="MONOACYLGLYCEROL LIPASE"/>
    <property type="match status" value="1"/>
</dbReference>
<dbReference type="PRINTS" id="PR00111">
    <property type="entry name" value="ABHYDROLASE"/>
</dbReference>
<dbReference type="PRINTS" id="PR00412">
    <property type="entry name" value="EPOXHYDRLASE"/>
</dbReference>
<comment type="caution">
    <text evidence="3">The sequence shown here is derived from an EMBL/GenBank/DDBJ whole genome shotgun (WGS) entry which is preliminary data.</text>
</comment>
<dbReference type="Pfam" id="PF00561">
    <property type="entry name" value="Abhydrolase_1"/>
    <property type="match status" value="1"/>
</dbReference>
<dbReference type="GO" id="GO:0016020">
    <property type="term" value="C:membrane"/>
    <property type="evidence" value="ECO:0007669"/>
    <property type="project" value="TreeGrafter"/>
</dbReference>
<dbReference type="GO" id="GO:0016787">
    <property type="term" value="F:hydrolase activity"/>
    <property type="evidence" value="ECO:0007669"/>
    <property type="project" value="UniProtKB-KW"/>
</dbReference>
<dbReference type="Gene3D" id="3.40.50.1820">
    <property type="entry name" value="alpha/beta hydrolase"/>
    <property type="match status" value="1"/>
</dbReference>
<dbReference type="RefSeq" id="WP_171157569.1">
    <property type="nucleotide sequence ID" value="NZ_JABENB010000003.1"/>
</dbReference>
<protein>
    <submittedName>
        <fullName evidence="3">Alpha/beta fold hydrolase</fullName>
    </submittedName>
</protein>
<accession>A0A849ALY4</accession>
<evidence type="ECO:0000313" key="3">
    <source>
        <dbReference type="EMBL" id="NNG40797.1"/>
    </source>
</evidence>
<gene>
    <name evidence="3" type="ORF">HJ588_16160</name>
</gene>
<reference evidence="3 4" key="1">
    <citation type="submission" date="2020-05" db="EMBL/GenBank/DDBJ databases">
        <title>Flexivirga sp. ID2601S isolated from air conditioner.</title>
        <authorList>
            <person name="Kim D.H."/>
        </authorList>
    </citation>
    <scope>NUCLEOTIDE SEQUENCE [LARGE SCALE GENOMIC DNA]</scope>
    <source>
        <strain evidence="3 4">ID2601S</strain>
    </source>
</reference>
<dbReference type="EMBL" id="JABENB010000003">
    <property type="protein sequence ID" value="NNG40797.1"/>
    <property type="molecule type" value="Genomic_DNA"/>
</dbReference>
<dbReference type="InterPro" id="IPR050266">
    <property type="entry name" value="AB_hydrolase_sf"/>
</dbReference>
<keyword evidence="3" id="KW-0378">Hydrolase</keyword>
<dbReference type="Proteomes" id="UP000557772">
    <property type="component" value="Unassembled WGS sequence"/>
</dbReference>
<sequence length="327" mass="35853">MTVSPRVRFADVHGHRRAYVKIGSGPVLLLLHGVACDHHTWDPVIRQLARDYTVIAPDLLGHGQSAKPRADYSLGGFANGMRDLLSVLEIDRVTVVGHSFGGGVAMQFAYQYPESTERLVLVAPGGLGPEVSPVIRSVTTPGFHHVMGALTLPGIRHVNTAALRLAHACRLPGTRDIDEIASIYDSFKDSHQRAAVRHVLRAVVDWHGQIVTMTDRAYLTEEMPLAVIWGADDQVIPAQHAHNVAALAPGADVTVIPDSGHFPHRDHPGEFVRLVRRFIASTEPSSYDQERLRELLRDGPGRRIHRARAGRRPVTPLTGRKARPLTG</sequence>
<dbReference type="PANTHER" id="PTHR43798:SF33">
    <property type="entry name" value="HYDROLASE, PUTATIVE (AFU_ORTHOLOGUE AFUA_2G14860)-RELATED"/>
    <property type="match status" value="1"/>
</dbReference>
<name>A0A849ALY4_9MICO</name>
<feature type="domain" description="AB hydrolase-1" evidence="2">
    <location>
        <begin position="26"/>
        <end position="268"/>
    </location>
</feature>
<evidence type="ECO:0000313" key="4">
    <source>
        <dbReference type="Proteomes" id="UP000557772"/>
    </source>
</evidence>
<dbReference type="InterPro" id="IPR029058">
    <property type="entry name" value="AB_hydrolase_fold"/>
</dbReference>
<dbReference type="SUPFAM" id="SSF53474">
    <property type="entry name" value="alpha/beta-Hydrolases"/>
    <property type="match status" value="1"/>
</dbReference>
<proteinExistence type="predicted"/>
<dbReference type="InterPro" id="IPR000639">
    <property type="entry name" value="Epox_hydrolase-like"/>
</dbReference>